<reference evidence="2" key="1">
    <citation type="submission" date="2018-02" db="EMBL/GenBank/DDBJ databases">
        <authorList>
            <person name="Kim S.-K."/>
            <person name="Jung H.-I."/>
            <person name="Lee S.-W."/>
        </authorList>
    </citation>
    <scope>NUCLEOTIDE SEQUENCE</scope>
    <source>
        <strain evidence="2">SK3146</strain>
    </source>
</reference>
<dbReference type="Proteomes" id="UP001057134">
    <property type="component" value="Chromosome"/>
</dbReference>
<sequence length="324" mass="36824">MMQVLRRVGERLRLVRIVPRLVIGYVLLICVPFSLFGLLFYHQMHNNMLEQYRAGKVSMMDRAHQNLDIGLTKVEALYPLFQNNTRLTKYLDGLNPEEWGDLYDYKKDIGPTFSYAYIGNQYLESVKMFKNDSTISILSPEIENRGNFQMPGQADNLKSLSPNKGIWVLDQGTDGHSLPALRYLHAIYNDTYTRELGLLQLAVSNSLVRQNLYDAGDGWGVQPEMNWKTQDGPAVYGDKPSTSSMLPPFANINAWSGIGGVKVSTNPSALQLVLFPGEEFEYIAVDLTVFKGDIIDGKMAVEEHFRKRFKYHDVSTERHSKASR</sequence>
<gene>
    <name evidence="2" type="ORF">SK3146_06843</name>
</gene>
<keyword evidence="1" id="KW-0472">Membrane</keyword>
<protein>
    <submittedName>
        <fullName evidence="2">Uncharacterized protein</fullName>
    </submittedName>
</protein>
<organism evidence="2 3">
    <name type="scientific">Paenibacillus konkukensis</name>
    <dbReference type="NCBI Taxonomy" id="2020716"/>
    <lineage>
        <taxon>Bacteria</taxon>
        <taxon>Bacillati</taxon>
        <taxon>Bacillota</taxon>
        <taxon>Bacilli</taxon>
        <taxon>Bacillales</taxon>
        <taxon>Paenibacillaceae</taxon>
        <taxon>Paenibacillus</taxon>
    </lineage>
</organism>
<feature type="transmembrane region" description="Helical" evidence="1">
    <location>
        <begin position="21"/>
        <end position="41"/>
    </location>
</feature>
<name>A0ABY4RY02_9BACL</name>
<dbReference type="RefSeq" id="WP_249866543.1">
    <property type="nucleotide sequence ID" value="NZ_CP027059.1"/>
</dbReference>
<evidence type="ECO:0000313" key="2">
    <source>
        <dbReference type="EMBL" id="UQZ87541.1"/>
    </source>
</evidence>
<evidence type="ECO:0000313" key="3">
    <source>
        <dbReference type="Proteomes" id="UP001057134"/>
    </source>
</evidence>
<keyword evidence="1" id="KW-0812">Transmembrane</keyword>
<reference evidence="2" key="2">
    <citation type="journal article" date="2021" name="J Anim Sci Technol">
        <title>Complete genome sequence of Paenibacillus konkukensis sp. nov. SK3146 as a potential probiotic strain.</title>
        <authorList>
            <person name="Jung H.I."/>
            <person name="Park S."/>
            <person name="Niu K.M."/>
            <person name="Lee S.W."/>
            <person name="Kothari D."/>
            <person name="Yi K.J."/>
            <person name="Kim S.K."/>
        </authorList>
    </citation>
    <scope>NUCLEOTIDE SEQUENCE</scope>
    <source>
        <strain evidence="2">SK3146</strain>
    </source>
</reference>
<keyword evidence="1" id="KW-1133">Transmembrane helix</keyword>
<evidence type="ECO:0000256" key="1">
    <source>
        <dbReference type="SAM" id="Phobius"/>
    </source>
</evidence>
<dbReference type="EMBL" id="CP027059">
    <property type="protein sequence ID" value="UQZ87541.1"/>
    <property type="molecule type" value="Genomic_DNA"/>
</dbReference>
<keyword evidence="3" id="KW-1185">Reference proteome</keyword>
<accession>A0ABY4RY02</accession>
<proteinExistence type="predicted"/>